<dbReference type="PANTHER" id="PTHR46494">
    <property type="entry name" value="CORA FAMILY METAL ION TRANSPORTER (EUROFUNG)"/>
    <property type="match status" value="1"/>
</dbReference>
<dbReference type="Pfam" id="PF01544">
    <property type="entry name" value="CorA"/>
    <property type="match status" value="1"/>
</dbReference>
<reference evidence="9 10" key="1">
    <citation type="submission" date="2023-04" db="EMBL/GenBank/DDBJ databases">
        <title>A novel bacteria isolated from coastal sediment.</title>
        <authorList>
            <person name="Liu X.-J."/>
            <person name="Du Z.-J."/>
        </authorList>
    </citation>
    <scope>NUCLEOTIDE SEQUENCE [LARGE SCALE GENOMIC DNA]</scope>
    <source>
        <strain evidence="9 10">SDUM461004</strain>
    </source>
</reference>
<gene>
    <name evidence="8 9" type="primary">corA</name>
    <name evidence="9" type="ORF">QEH59_13080</name>
</gene>
<evidence type="ECO:0000256" key="5">
    <source>
        <dbReference type="ARBA" id="ARBA00022692"/>
    </source>
</evidence>
<dbReference type="PANTHER" id="PTHR46494:SF1">
    <property type="entry name" value="CORA FAMILY METAL ION TRANSPORTER (EUROFUNG)"/>
    <property type="match status" value="1"/>
</dbReference>
<dbReference type="Gene3D" id="3.30.460.20">
    <property type="entry name" value="CorA soluble domain-like"/>
    <property type="match status" value="1"/>
</dbReference>
<sequence length="398" mass="45344">MKQSIESAKEVAHATSGAIAKTASFITSSILEVGKGVFSPLSRSHSSAPRAEPGAAPGIEQYIHKEDPSLNVDITVIDYGGSEHTTRTFDDIDAALAHPRAANPHVRWINIDGLRPSVVNAVCQYYDIHTLSAEDVIHTYQRPKVEVFDDHMIVIARQLQLANDTLKNEQVSFFLFQDTLITFQEVPGDVFDPVRKRLLKSTGRFRSYKADYLFYALLDSIVDHLFPLLEAYGIAMEEMELEILEDPSTRSQQKLFSMKRDLSLQRRVLWPIRELTDQLYRDESGLIHPDLKTYYRDIQDHTMQVIDLLETYRDTASGLTDLYQTSVGNKMNEIMKVLTIMASFFIPITFFAGVYGMNFEYIPELGWKYAYPVFWGGCLSMTLGLAIFFWRKGWIGPK</sequence>
<keyword evidence="5 8" id="KW-0812">Transmembrane</keyword>
<dbReference type="SUPFAM" id="SSF143865">
    <property type="entry name" value="CorA soluble domain-like"/>
    <property type="match status" value="1"/>
</dbReference>
<dbReference type="InterPro" id="IPR045863">
    <property type="entry name" value="CorA_TM1_TM2"/>
</dbReference>
<keyword evidence="7 8" id="KW-0472">Membrane</keyword>
<organism evidence="9 10">
    <name type="scientific">Thalassobacterium sedimentorum</name>
    <dbReference type="NCBI Taxonomy" id="3041258"/>
    <lineage>
        <taxon>Bacteria</taxon>
        <taxon>Pseudomonadati</taxon>
        <taxon>Verrucomicrobiota</taxon>
        <taxon>Opitutia</taxon>
        <taxon>Puniceicoccales</taxon>
        <taxon>Coraliomargaritaceae</taxon>
        <taxon>Thalassobacterium</taxon>
    </lineage>
</organism>
<evidence type="ECO:0000313" key="10">
    <source>
        <dbReference type="Proteomes" id="UP001243717"/>
    </source>
</evidence>
<keyword evidence="10" id="KW-1185">Reference proteome</keyword>
<keyword evidence="8" id="KW-0460">Magnesium</keyword>
<keyword evidence="4 8" id="KW-1003">Cell membrane</keyword>
<comment type="caution">
    <text evidence="9">The sequence shown here is derived from an EMBL/GenBank/DDBJ whole genome shotgun (WGS) entry which is preliminary data.</text>
</comment>
<dbReference type="InterPro" id="IPR045861">
    <property type="entry name" value="CorA_cytoplasmic_dom"/>
</dbReference>
<dbReference type="InterPro" id="IPR004488">
    <property type="entry name" value="Mg/Co-transport_prot_CorA"/>
</dbReference>
<evidence type="ECO:0000256" key="6">
    <source>
        <dbReference type="ARBA" id="ARBA00022989"/>
    </source>
</evidence>
<feature type="transmembrane region" description="Helical" evidence="8">
    <location>
        <begin position="369"/>
        <end position="390"/>
    </location>
</feature>
<evidence type="ECO:0000256" key="3">
    <source>
        <dbReference type="ARBA" id="ARBA00022448"/>
    </source>
</evidence>
<dbReference type="EMBL" id="JARXIC010000022">
    <property type="protein sequence ID" value="MDQ8195364.1"/>
    <property type="molecule type" value="Genomic_DNA"/>
</dbReference>
<evidence type="ECO:0000256" key="4">
    <source>
        <dbReference type="ARBA" id="ARBA00022475"/>
    </source>
</evidence>
<protein>
    <recommendedName>
        <fullName evidence="8">Magnesium transport protein CorA</fullName>
    </recommendedName>
</protein>
<comment type="subcellular location">
    <subcellularLocation>
        <location evidence="1">Cell membrane</location>
        <topology evidence="1">Multi-pass membrane protein</topology>
    </subcellularLocation>
    <subcellularLocation>
        <location evidence="8">Membrane</location>
        <topology evidence="8">Multi-pass membrane protein</topology>
    </subcellularLocation>
</comment>
<dbReference type="NCBIfam" id="TIGR00383">
    <property type="entry name" value="corA"/>
    <property type="match status" value="1"/>
</dbReference>
<evidence type="ECO:0000256" key="1">
    <source>
        <dbReference type="ARBA" id="ARBA00004651"/>
    </source>
</evidence>
<comment type="similarity">
    <text evidence="2 8">Belongs to the CorA metal ion transporter (MIT) (TC 1.A.35) family.</text>
</comment>
<proteinExistence type="inferred from homology"/>
<evidence type="ECO:0000313" key="9">
    <source>
        <dbReference type="EMBL" id="MDQ8195364.1"/>
    </source>
</evidence>
<dbReference type="CDD" id="cd12828">
    <property type="entry name" value="TmCorA-like_1"/>
    <property type="match status" value="1"/>
</dbReference>
<evidence type="ECO:0000256" key="2">
    <source>
        <dbReference type="ARBA" id="ARBA00009765"/>
    </source>
</evidence>
<dbReference type="Proteomes" id="UP001243717">
    <property type="component" value="Unassembled WGS sequence"/>
</dbReference>
<accession>A0ABU1AL17</accession>
<feature type="transmembrane region" description="Helical" evidence="8">
    <location>
        <begin position="337"/>
        <end position="357"/>
    </location>
</feature>
<name>A0ABU1AL17_9BACT</name>
<keyword evidence="6 8" id="KW-1133">Transmembrane helix</keyword>
<dbReference type="InterPro" id="IPR002523">
    <property type="entry name" value="MgTranspt_CorA/ZnTranspt_ZntB"/>
</dbReference>
<keyword evidence="3 8" id="KW-0813">Transport</keyword>
<keyword evidence="8" id="KW-0406">Ion transport</keyword>
<dbReference type="Gene3D" id="1.20.58.340">
    <property type="entry name" value="Magnesium transport protein CorA, transmembrane region"/>
    <property type="match status" value="2"/>
</dbReference>
<dbReference type="SUPFAM" id="SSF144083">
    <property type="entry name" value="Magnesium transport protein CorA, transmembrane region"/>
    <property type="match status" value="1"/>
</dbReference>
<evidence type="ECO:0000256" key="8">
    <source>
        <dbReference type="RuleBase" id="RU362010"/>
    </source>
</evidence>
<comment type="function">
    <text evidence="8">Mediates influx of magnesium ions.</text>
</comment>
<dbReference type="RefSeq" id="WP_308985820.1">
    <property type="nucleotide sequence ID" value="NZ_JARXIC010000022.1"/>
</dbReference>
<evidence type="ECO:0000256" key="7">
    <source>
        <dbReference type="ARBA" id="ARBA00023136"/>
    </source>
</evidence>